<sequence>MTADQTALIGSEQILVTAISTNDLTVTRSLNGTIAAAHADNSDISVLRWPLSVERAALVRTTSVWTRSVDFEPFR</sequence>
<accession>A0A382P5F3</accession>
<dbReference type="AlphaFoldDB" id="A0A382P5F3"/>
<name>A0A382P5F3_9ZZZZ</name>
<evidence type="ECO:0000313" key="1">
    <source>
        <dbReference type="EMBL" id="SVC68067.1"/>
    </source>
</evidence>
<gene>
    <name evidence="1" type="ORF">METZ01_LOCUS320921</name>
</gene>
<dbReference type="EMBL" id="UINC01104705">
    <property type="protein sequence ID" value="SVC68067.1"/>
    <property type="molecule type" value="Genomic_DNA"/>
</dbReference>
<organism evidence="1">
    <name type="scientific">marine metagenome</name>
    <dbReference type="NCBI Taxonomy" id="408172"/>
    <lineage>
        <taxon>unclassified sequences</taxon>
        <taxon>metagenomes</taxon>
        <taxon>ecological metagenomes</taxon>
    </lineage>
</organism>
<proteinExistence type="predicted"/>
<reference evidence="1" key="1">
    <citation type="submission" date="2018-05" db="EMBL/GenBank/DDBJ databases">
        <authorList>
            <person name="Lanie J.A."/>
            <person name="Ng W.-L."/>
            <person name="Kazmierczak K.M."/>
            <person name="Andrzejewski T.M."/>
            <person name="Davidsen T.M."/>
            <person name="Wayne K.J."/>
            <person name="Tettelin H."/>
            <person name="Glass J.I."/>
            <person name="Rusch D."/>
            <person name="Podicherti R."/>
            <person name="Tsui H.-C.T."/>
            <person name="Winkler M.E."/>
        </authorList>
    </citation>
    <scope>NUCLEOTIDE SEQUENCE</scope>
</reference>
<protein>
    <submittedName>
        <fullName evidence="1">Uncharacterized protein</fullName>
    </submittedName>
</protein>